<evidence type="ECO:0000256" key="2">
    <source>
        <dbReference type="SAM" id="Phobius"/>
    </source>
</evidence>
<dbReference type="PANTHER" id="PTHR31474">
    <property type="entry name" value="HR-LIKE LESION-INDUCER"/>
    <property type="match status" value="1"/>
</dbReference>
<proteinExistence type="predicted"/>
<feature type="transmembrane region" description="Helical" evidence="2">
    <location>
        <begin position="298"/>
        <end position="319"/>
    </location>
</feature>
<organism evidence="3 4">
    <name type="scientific">Brassica napus</name>
    <name type="common">Rape</name>
    <dbReference type="NCBI Taxonomy" id="3708"/>
    <lineage>
        <taxon>Eukaryota</taxon>
        <taxon>Viridiplantae</taxon>
        <taxon>Streptophyta</taxon>
        <taxon>Embryophyta</taxon>
        <taxon>Tracheophyta</taxon>
        <taxon>Spermatophyta</taxon>
        <taxon>Magnoliopsida</taxon>
        <taxon>eudicotyledons</taxon>
        <taxon>Gunneridae</taxon>
        <taxon>Pentapetalae</taxon>
        <taxon>rosids</taxon>
        <taxon>malvids</taxon>
        <taxon>Brassicales</taxon>
        <taxon>Brassicaceae</taxon>
        <taxon>Brassiceae</taxon>
        <taxon>Brassica</taxon>
    </lineage>
</organism>
<comment type="caution">
    <text evidence="3">The sequence shown here is derived from an EMBL/GenBank/DDBJ whole genome shotgun (WGS) entry which is preliminary data.</text>
</comment>
<dbReference type="Pfam" id="PF05514">
    <property type="entry name" value="HR_lesion"/>
    <property type="match status" value="1"/>
</dbReference>
<accession>A0ABQ7XRL8</accession>
<sequence>MRPNKLSTNLTSFPTRSPMNLASSPPSSTTNLKNLTSSDEPEKLEELRRTEQARSQMHKNINKVCREWEGTTLKTNKDVRVALIRISVVLGKDGGALAMMIPFFQMFAGGPLGTGQQWFSWIHMDDLMNVIYEALTKPSYQGVINGTAPNPVRLGEMCQQLGSVLGNFKVVRNSELDLEQQREMGFFSFLGRVLFASLFILSAWQMFNDFGVDGGPAATELAPKLHLAKSHLSSRLGVTLPSVEVKQVVAAIIALKGVGGLLFVIGNIFGAYLLAVYLAVFSPILYDFYNYGPEERHFSLLLTEFLQSVALFGALLFFIGMKNSTPTKRNLKRTPKPKAA</sequence>
<name>A0ABQ7XRL8_BRANA</name>
<dbReference type="InterPro" id="IPR036291">
    <property type="entry name" value="NAD(P)-bd_dom_sf"/>
</dbReference>
<feature type="transmembrane region" description="Helical" evidence="2">
    <location>
        <begin position="189"/>
        <end position="207"/>
    </location>
</feature>
<evidence type="ECO:0000313" key="3">
    <source>
        <dbReference type="EMBL" id="KAH0857937.1"/>
    </source>
</evidence>
<dbReference type="PANTHER" id="PTHR31474:SF4">
    <property type="entry name" value="NICOTIANA LESION-INDUCING LIKE"/>
    <property type="match status" value="1"/>
</dbReference>
<feature type="compositionally biased region" description="Polar residues" evidence="1">
    <location>
        <begin position="1"/>
        <end position="26"/>
    </location>
</feature>
<keyword evidence="2" id="KW-1133">Transmembrane helix</keyword>
<feature type="compositionally biased region" description="Low complexity" evidence="1">
    <location>
        <begin position="27"/>
        <end position="38"/>
    </location>
</feature>
<protein>
    <submittedName>
        <fullName evidence="3">Uncharacterized protein</fullName>
    </submittedName>
</protein>
<feature type="transmembrane region" description="Helical" evidence="2">
    <location>
        <begin position="272"/>
        <end position="292"/>
    </location>
</feature>
<dbReference type="EMBL" id="JAGKQM010000019">
    <property type="protein sequence ID" value="KAH0857937.1"/>
    <property type="molecule type" value="Genomic_DNA"/>
</dbReference>
<dbReference type="SUPFAM" id="SSF51735">
    <property type="entry name" value="NAD(P)-binding Rossmann-fold domains"/>
    <property type="match status" value="1"/>
</dbReference>
<reference evidence="3 4" key="1">
    <citation type="submission" date="2021-05" db="EMBL/GenBank/DDBJ databases">
        <title>Genome Assembly of Synthetic Allotetraploid Brassica napus Reveals Homoeologous Exchanges between Subgenomes.</title>
        <authorList>
            <person name="Davis J.T."/>
        </authorList>
    </citation>
    <scope>NUCLEOTIDE SEQUENCE [LARGE SCALE GENOMIC DNA]</scope>
    <source>
        <strain evidence="4">cv. Da-Ae</strain>
        <tissue evidence="3">Seedling</tissue>
    </source>
</reference>
<gene>
    <name evidence="3" type="ORF">HID58_086198</name>
</gene>
<evidence type="ECO:0000313" key="4">
    <source>
        <dbReference type="Proteomes" id="UP000824890"/>
    </source>
</evidence>
<dbReference type="Proteomes" id="UP000824890">
    <property type="component" value="Unassembled WGS sequence"/>
</dbReference>
<feature type="region of interest" description="Disordered" evidence="1">
    <location>
        <begin position="1"/>
        <end position="43"/>
    </location>
</feature>
<dbReference type="InterPro" id="IPR008637">
    <property type="entry name" value="HR_lesion"/>
</dbReference>
<keyword evidence="2" id="KW-0812">Transmembrane</keyword>
<keyword evidence="4" id="KW-1185">Reference proteome</keyword>
<dbReference type="Gene3D" id="3.40.50.720">
    <property type="entry name" value="NAD(P)-binding Rossmann-like Domain"/>
    <property type="match status" value="1"/>
</dbReference>
<evidence type="ECO:0000256" key="1">
    <source>
        <dbReference type="SAM" id="MobiDB-lite"/>
    </source>
</evidence>
<keyword evidence="2" id="KW-0472">Membrane</keyword>